<organism evidence="7 8">
    <name type="scientific">Drosophila madeirensis</name>
    <name type="common">Fruit fly</name>
    <dbReference type="NCBI Taxonomy" id="30013"/>
    <lineage>
        <taxon>Eukaryota</taxon>
        <taxon>Metazoa</taxon>
        <taxon>Ecdysozoa</taxon>
        <taxon>Arthropoda</taxon>
        <taxon>Hexapoda</taxon>
        <taxon>Insecta</taxon>
        <taxon>Pterygota</taxon>
        <taxon>Neoptera</taxon>
        <taxon>Endopterygota</taxon>
        <taxon>Diptera</taxon>
        <taxon>Brachycera</taxon>
        <taxon>Muscomorpha</taxon>
        <taxon>Ephydroidea</taxon>
        <taxon>Drosophilidae</taxon>
        <taxon>Drosophila</taxon>
        <taxon>Sophophora</taxon>
    </lineage>
</organism>
<evidence type="ECO:0000259" key="6">
    <source>
        <dbReference type="Pfam" id="PF14768"/>
    </source>
</evidence>
<dbReference type="GO" id="GO:0008270">
    <property type="term" value="F:zinc ion binding"/>
    <property type="evidence" value="ECO:0007669"/>
    <property type="project" value="UniProtKB-KW"/>
</dbReference>
<evidence type="ECO:0000256" key="2">
    <source>
        <dbReference type="ARBA" id="ARBA00022771"/>
    </source>
</evidence>
<dbReference type="AlphaFoldDB" id="A0AAU9FDT0"/>
<keyword evidence="2" id="KW-0863">Zinc-finger</keyword>
<feature type="region of interest" description="Disordered" evidence="5">
    <location>
        <begin position="1"/>
        <end position="26"/>
    </location>
</feature>
<reference evidence="7 8" key="1">
    <citation type="submission" date="2024-02" db="EMBL/GenBank/DDBJ databases">
        <title>A chromosome-level genome assembly of Drosophila madeirensis, a fruit fly species endemic to Madeira island.</title>
        <authorList>
            <person name="Tomihara K."/>
            <person name="Llopart A."/>
            <person name="Yamamoto D."/>
        </authorList>
    </citation>
    <scope>NUCLEOTIDE SEQUENCE [LARGE SCALE GENOMIC DNA]</scope>
    <source>
        <strain evidence="7 8">RF1</strain>
    </source>
</reference>
<keyword evidence="8" id="KW-1185">Reference proteome</keyword>
<evidence type="ECO:0000256" key="3">
    <source>
        <dbReference type="ARBA" id="ARBA00022833"/>
    </source>
</evidence>
<dbReference type="Proteomes" id="UP001500889">
    <property type="component" value="Chromosome U"/>
</dbReference>
<dbReference type="InterPro" id="IPR028156">
    <property type="entry name" value="RIP"/>
</dbReference>
<evidence type="ECO:0000313" key="7">
    <source>
        <dbReference type="EMBL" id="BFF93823.1"/>
    </source>
</evidence>
<evidence type="ECO:0000256" key="4">
    <source>
        <dbReference type="SAM" id="Coils"/>
    </source>
</evidence>
<keyword evidence="3" id="KW-0862">Zinc</keyword>
<feature type="domain" description="RPA-interacting protein C-terminal" evidence="6">
    <location>
        <begin position="120"/>
        <end position="194"/>
    </location>
</feature>
<feature type="coiled-coil region" evidence="4">
    <location>
        <begin position="66"/>
        <end position="93"/>
    </location>
</feature>
<proteinExistence type="predicted"/>
<dbReference type="GO" id="GO:0005634">
    <property type="term" value="C:nucleus"/>
    <property type="evidence" value="ECO:0007669"/>
    <property type="project" value="TreeGrafter"/>
</dbReference>
<evidence type="ECO:0000256" key="5">
    <source>
        <dbReference type="SAM" id="MobiDB-lite"/>
    </source>
</evidence>
<gene>
    <name evidence="7" type="ORF">DMAD_11597</name>
</gene>
<evidence type="ECO:0000256" key="1">
    <source>
        <dbReference type="ARBA" id="ARBA00022723"/>
    </source>
</evidence>
<dbReference type="EMBL" id="AP029264">
    <property type="protein sequence ID" value="BFF93823.1"/>
    <property type="molecule type" value="Genomic_DNA"/>
</dbReference>
<accession>A0AAU9FDT0</accession>
<evidence type="ECO:0000313" key="8">
    <source>
        <dbReference type="Proteomes" id="UP001500889"/>
    </source>
</evidence>
<keyword evidence="4" id="KW-0175">Coiled coil</keyword>
<protein>
    <submittedName>
        <fullName evidence="7">RIP-like protein</fullName>
    </submittedName>
</protein>
<dbReference type="GO" id="GO:0006606">
    <property type="term" value="P:protein import into nucleus"/>
    <property type="evidence" value="ECO:0007669"/>
    <property type="project" value="TreeGrafter"/>
</dbReference>
<keyword evidence="1" id="KW-0479">Metal-binding</keyword>
<feature type="compositionally biased region" description="Basic and acidic residues" evidence="5">
    <location>
        <begin position="14"/>
        <end position="24"/>
    </location>
</feature>
<dbReference type="PANTHER" id="PTHR31742">
    <property type="entry name" value="RPA-INTERACTING PROTEIN RPAIN"/>
    <property type="match status" value="1"/>
</dbReference>
<name>A0AAU9FDT0_DROMD</name>
<dbReference type="InterPro" id="IPR028159">
    <property type="entry name" value="RPA_interact_C_dom"/>
</dbReference>
<sequence>MSSPQASPVYRTSVEQKRHAQDVAKRHRMGMPKLRDMLREKYRKRIIETRTRLIDSNRTIQLDELKDFLRTELSELEKDLELEQNLLDELLSDVNEWYALGEQHLETYVEPDDPVHQNMLCPVCLLKPLKRQETVYQCECGIQFEHTSNMEELEKLLQQQIASHETKCTQALRFFIEPSTGHLYNMCGSCDYFSSV</sequence>
<dbReference type="Pfam" id="PF14768">
    <property type="entry name" value="RPA_interact_C"/>
    <property type="match status" value="1"/>
</dbReference>
<dbReference type="PANTHER" id="PTHR31742:SF1">
    <property type="entry name" value="RPA-INTERACTING PROTEIN"/>
    <property type="match status" value="1"/>
</dbReference>